<dbReference type="Pfam" id="PF02654">
    <property type="entry name" value="CobS"/>
    <property type="match status" value="1"/>
</dbReference>
<comment type="caution">
    <text evidence="20">The sequence shown here is derived from an EMBL/GenBank/DDBJ whole genome shotgun (WGS) entry which is preliminary data.</text>
</comment>
<evidence type="ECO:0000256" key="17">
    <source>
        <dbReference type="ARBA" id="ARBA00048623"/>
    </source>
</evidence>
<dbReference type="HAMAP" id="MF_00719">
    <property type="entry name" value="CobS"/>
    <property type="match status" value="1"/>
</dbReference>
<name>A0A917B9H0_9ACTN</name>
<comment type="subcellular location">
    <subcellularLocation>
        <location evidence="2 19">Cell membrane</location>
        <topology evidence="2 19">Multi-pass membrane protein</topology>
    </subcellularLocation>
</comment>
<feature type="transmembrane region" description="Helical" evidence="19">
    <location>
        <begin position="158"/>
        <end position="181"/>
    </location>
</feature>
<reference evidence="20" key="1">
    <citation type="journal article" date="2014" name="Int. J. Syst. Evol. Microbiol.">
        <title>Complete genome sequence of Corynebacterium casei LMG S-19264T (=DSM 44701T), isolated from a smear-ripened cheese.</title>
        <authorList>
            <consortium name="US DOE Joint Genome Institute (JGI-PGF)"/>
            <person name="Walter F."/>
            <person name="Albersmeier A."/>
            <person name="Kalinowski J."/>
            <person name="Ruckert C."/>
        </authorList>
    </citation>
    <scope>NUCLEOTIDE SEQUENCE</scope>
    <source>
        <strain evidence="20">CGMCC 1.16067</strain>
    </source>
</reference>
<evidence type="ECO:0000256" key="2">
    <source>
        <dbReference type="ARBA" id="ARBA00004651"/>
    </source>
</evidence>
<keyword evidence="9 19" id="KW-0808">Transferase</keyword>
<feature type="transmembrane region" description="Helical" evidence="19">
    <location>
        <begin position="116"/>
        <end position="138"/>
    </location>
</feature>
<evidence type="ECO:0000313" key="20">
    <source>
        <dbReference type="EMBL" id="GGF31936.1"/>
    </source>
</evidence>
<comment type="catalytic activity">
    <reaction evidence="17 19">
        <text>alpha-ribazole + adenosylcob(III)inamide-GDP = adenosylcob(III)alamin + GMP + H(+)</text>
        <dbReference type="Rhea" id="RHEA:16049"/>
        <dbReference type="ChEBI" id="CHEBI:10329"/>
        <dbReference type="ChEBI" id="CHEBI:15378"/>
        <dbReference type="ChEBI" id="CHEBI:18408"/>
        <dbReference type="ChEBI" id="CHEBI:58115"/>
        <dbReference type="ChEBI" id="CHEBI:60487"/>
        <dbReference type="EC" id="2.7.8.26"/>
    </reaction>
</comment>
<feature type="transmembrane region" description="Helical" evidence="19">
    <location>
        <begin position="259"/>
        <end position="281"/>
    </location>
</feature>
<evidence type="ECO:0000256" key="11">
    <source>
        <dbReference type="ARBA" id="ARBA00022842"/>
    </source>
</evidence>
<dbReference type="AlphaFoldDB" id="A0A917B9H0"/>
<comment type="similarity">
    <text evidence="4 19">Belongs to the CobS family.</text>
</comment>
<evidence type="ECO:0000256" key="16">
    <source>
        <dbReference type="ARBA" id="ARBA00032853"/>
    </source>
</evidence>
<dbReference type="InterPro" id="IPR003805">
    <property type="entry name" value="CobS"/>
</dbReference>
<dbReference type="GO" id="GO:0005886">
    <property type="term" value="C:plasma membrane"/>
    <property type="evidence" value="ECO:0007669"/>
    <property type="project" value="UniProtKB-SubCell"/>
</dbReference>
<keyword evidence="7 19" id="KW-1003">Cell membrane</keyword>
<evidence type="ECO:0000256" key="18">
    <source>
        <dbReference type="ARBA" id="ARBA00049504"/>
    </source>
</evidence>
<evidence type="ECO:0000256" key="3">
    <source>
        <dbReference type="ARBA" id="ARBA00004663"/>
    </source>
</evidence>
<dbReference type="GO" id="GO:0009236">
    <property type="term" value="P:cobalamin biosynthetic process"/>
    <property type="evidence" value="ECO:0007669"/>
    <property type="project" value="UniProtKB-UniRule"/>
</dbReference>
<comment type="cofactor">
    <cofactor evidence="1 19">
        <name>Mg(2+)</name>
        <dbReference type="ChEBI" id="CHEBI:18420"/>
    </cofactor>
</comment>
<evidence type="ECO:0000256" key="10">
    <source>
        <dbReference type="ARBA" id="ARBA00022692"/>
    </source>
</evidence>
<keyword evidence="8 19" id="KW-0169">Cobalamin biosynthesis</keyword>
<proteinExistence type="inferred from homology"/>
<comment type="pathway">
    <text evidence="3 19">Cofactor biosynthesis; adenosylcobalamin biosynthesis; adenosylcobalamin from cob(II)yrinate a,c-diamide: step 7/7.</text>
</comment>
<feature type="transmembrane region" description="Helical" evidence="19">
    <location>
        <begin position="59"/>
        <end position="77"/>
    </location>
</feature>
<dbReference type="GO" id="GO:0051073">
    <property type="term" value="F:adenosylcobinamide-GDP ribazoletransferase activity"/>
    <property type="evidence" value="ECO:0007669"/>
    <property type="project" value="UniProtKB-UniRule"/>
</dbReference>
<sequence>MSSAVDGLRLAVGTLSVVRTRPPAVVDARTARWAAVLAPVAVLPLGVAAGLVALVGDGLALPSLAVAVLVVATLALGTRAFHLDGLSDVADGLTASYDSERSLAVMKSGTSGPAGTVALLVVLGLQVAALAALLTPTWSAAVLDEAGNDLLPGNDPLLAPIAVAVLVCLSRWSLLLTCVAGPPAARSDGLGTPFAGCVPRTWTALGALVLVLLAGACAVLTDAGFVHGLAAAVVALVVVGALLARCVRRFGGTTGDVHGAAIEVMLAVLLLGLVPTTVYFAG</sequence>
<evidence type="ECO:0000256" key="7">
    <source>
        <dbReference type="ARBA" id="ARBA00022475"/>
    </source>
</evidence>
<keyword evidence="12 19" id="KW-1133">Transmembrane helix</keyword>
<keyword evidence="10 19" id="KW-0812">Transmembrane</keyword>
<comment type="catalytic activity">
    <reaction evidence="18 19">
        <text>alpha-ribazole 5'-phosphate + adenosylcob(III)inamide-GDP = adenosylcob(III)alamin 5'-phosphate + GMP + H(+)</text>
        <dbReference type="Rhea" id="RHEA:23560"/>
        <dbReference type="ChEBI" id="CHEBI:15378"/>
        <dbReference type="ChEBI" id="CHEBI:57918"/>
        <dbReference type="ChEBI" id="CHEBI:58115"/>
        <dbReference type="ChEBI" id="CHEBI:60487"/>
        <dbReference type="ChEBI" id="CHEBI:60493"/>
        <dbReference type="EC" id="2.7.8.26"/>
    </reaction>
</comment>
<gene>
    <name evidence="19 20" type="primary">cobS</name>
    <name evidence="20" type="ORF">GCM10011519_01630</name>
</gene>
<feature type="transmembrane region" description="Helical" evidence="19">
    <location>
        <begin position="33"/>
        <end position="53"/>
    </location>
</feature>
<evidence type="ECO:0000256" key="5">
    <source>
        <dbReference type="ARBA" id="ARBA00013200"/>
    </source>
</evidence>
<protein>
    <recommendedName>
        <fullName evidence="6 19">Adenosylcobinamide-GDP ribazoletransferase</fullName>
        <ecNumber evidence="5 19">2.7.8.26</ecNumber>
    </recommendedName>
    <alternativeName>
        <fullName evidence="16 19">Cobalamin synthase</fullName>
    </alternativeName>
    <alternativeName>
        <fullName evidence="15 19">Cobalamin-5'-phosphate synthase</fullName>
    </alternativeName>
</protein>
<evidence type="ECO:0000256" key="8">
    <source>
        <dbReference type="ARBA" id="ARBA00022573"/>
    </source>
</evidence>
<evidence type="ECO:0000256" key="6">
    <source>
        <dbReference type="ARBA" id="ARBA00015850"/>
    </source>
</evidence>
<evidence type="ECO:0000256" key="13">
    <source>
        <dbReference type="ARBA" id="ARBA00023136"/>
    </source>
</evidence>
<dbReference type="EC" id="2.7.8.26" evidence="5 19"/>
<feature type="transmembrane region" description="Helical" evidence="19">
    <location>
        <begin position="227"/>
        <end position="247"/>
    </location>
</feature>
<evidence type="ECO:0000256" key="1">
    <source>
        <dbReference type="ARBA" id="ARBA00001946"/>
    </source>
</evidence>
<keyword evidence="11 19" id="KW-0460">Magnesium</keyword>
<accession>A0A917B9H0</accession>
<organism evidence="20 21">
    <name type="scientific">Marmoricola endophyticus</name>
    <dbReference type="NCBI Taxonomy" id="2040280"/>
    <lineage>
        <taxon>Bacteria</taxon>
        <taxon>Bacillati</taxon>
        <taxon>Actinomycetota</taxon>
        <taxon>Actinomycetes</taxon>
        <taxon>Propionibacteriales</taxon>
        <taxon>Nocardioidaceae</taxon>
        <taxon>Marmoricola</taxon>
    </lineage>
</organism>
<dbReference type="RefSeq" id="WP_188777341.1">
    <property type="nucleotide sequence ID" value="NZ_BMKQ01000001.1"/>
</dbReference>
<comment type="function">
    <text evidence="14 19">Joins adenosylcobinamide-GDP and alpha-ribazole to generate adenosylcobalamin (Ado-cobalamin). Also synthesizes adenosylcobalamin 5'-phosphate from adenosylcobinamide-GDP and alpha-ribazole 5'-phosphate.</text>
</comment>
<evidence type="ECO:0000313" key="21">
    <source>
        <dbReference type="Proteomes" id="UP000649179"/>
    </source>
</evidence>
<reference evidence="20" key="2">
    <citation type="submission" date="2020-09" db="EMBL/GenBank/DDBJ databases">
        <authorList>
            <person name="Sun Q."/>
            <person name="Zhou Y."/>
        </authorList>
    </citation>
    <scope>NUCLEOTIDE SEQUENCE</scope>
    <source>
        <strain evidence="20">CGMCC 1.16067</strain>
    </source>
</reference>
<dbReference type="EMBL" id="BMKQ01000001">
    <property type="protein sequence ID" value="GGF31936.1"/>
    <property type="molecule type" value="Genomic_DNA"/>
</dbReference>
<evidence type="ECO:0000256" key="12">
    <source>
        <dbReference type="ARBA" id="ARBA00022989"/>
    </source>
</evidence>
<evidence type="ECO:0000256" key="9">
    <source>
        <dbReference type="ARBA" id="ARBA00022679"/>
    </source>
</evidence>
<keyword evidence="21" id="KW-1185">Reference proteome</keyword>
<evidence type="ECO:0000256" key="14">
    <source>
        <dbReference type="ARBA" id="ARBA00025228"/>
    </source>
</evidence>
<dbReference type="PANTHER" id="PTHR34148:SF1">
    <property type="entry name" value="ADENOSYLCOBINAMIDE-GDP RIBAZOLETRANSFERASE"/>
    <property type="match status" value="1"/>
</dbReference>
<dbReference type="PANTHER" id="PTHR34148">
    <property type="entry name" value="ADENOSYLCOBINAMIDE-GDP RIBAZOLETRANSFERASE"/>
    <property type="match status" value="1"/>
</dbReference>
<feature type="transmembrane region" description="Helical" evidence="19">
    <location>
        <begin position="202"/>
        <end position="221"/>
    </location>
</feature>
<dbReference type="Proteomes" id="UP000649179">
    <property type="component" value="Unassembled WGS sequence"/>
</dbReference>
<evidence type="ECO:0000256" key="15">
    <source>
        <dbReference type="ARBA" id="ARBA00032605"/>
    </source>
</evidence>
<evidence type="ECO:0000256" key="19">
    <source>
        <dbReference type="HAMAP-Rule" id="MF_00719"/>
    </source>
</evidence>
<evidence type="ECO:0000256" key="4">
    <source>
        <dbReference type="ARBA" id="ARBA00010561"/>
    </source>
</evidence>
<keyword evidence="13 19" id="KW-0472">Membrane</keyword>
<dbReference type="GO" id="GO:0008818">
    <property type="term" value="F:cobalamin 5'-phosphate synthase activity"/>
    <property type="evidence" value="ECO:0007669"/>
    <property type="project" value="UniProtKB-UniRule"/>
</dbReference>